<dbReference type="InterPro" id="IPR001611">
    <property type="entry name" value="Leu-rich_rpt"/>
</dbReference>
<dbReference type="Gene3D" id="3.80.10.10">
    <property type="entry name" value="Ribonuclease Inhibitor"/>
    <property type="match status" value="2"/>
</dbReference>
<dbReference type="SMART" id="SM00195">
    <property type="entry name" value="DSPc"/>
    <property type="match status" value="1"/>
</dbReference>
<dbReference type="InterPro" id="IPR032675">
    <property type="entry name" value="LRR_dom_sf"/>
</dbReference>
<dbReference type="InterPro" id="IPR003591">
    <property type="entry name" value="Leu-rich_rpt_typical-subtyp"/>
</dbReference>
<dbReference type="CDD" id="cd14498">
    <property type="entry name" value="DSP"/>
    <property type="match status" value="1"/>
</dbReference>
<dbReference type="Pfam" id="PF00560">
    <property type="entry name" value="LRR_1"/>
    <property type="match status" value="1"/>
</dbReference>
<dbReference type="PANTHER" id="PTHR10159:SF519">
    <property type="entry name" value="DUAL SPECIFICITY PROTEIN PHOSPHATASE MPK3"/>
    <property type="match status" value="1"/>
</dbReference>
<dbReference type="Proteomes" id="UP000241769">
    <property type="component" value="Unassembled WGS sequence"/>
</dbReference>
<gene>
    <name evidence="11" type="ORF">PROFUN_07092</name>
</gene>
<dbReference type="PANTHER" id="PTHR10159">
    <property type="entry name" value="DUAL SPECIFICITY PROTEIN PHOSPHATASE"/>
    <property type="match status" value="1"/>
</dbReference>
<keyword evidence="12" id="KW-1185">Reference proteome</keyword>
<evidence type="ECO:0000313" key="11">
    <source>
        <dbReference type="EMBL" id="PRP85384.1"/>
    </source>
</evidence>
<evidence type="ECO:0000256" key="5">
    <source>
        <dbReference type="ARBA" id="ARBA00022912"/>
    </source>
</evidence>
<sequence length="625" mass="70590">MSFSEHSPRSRKKASEWVASFVDLWQNPDLSGSKIWKQKSLKSITFFACRMQVIPNQLLTTWPSTLEGLFLPSNYICQFPSIIDSPDFTMPALKTLNLLNNEMKSVPFKFIQRCPCLKELVIAQNPLSTEIYDIELPSITRHDFFDTLQIIDMSSCRLHHFPSFLDKCNVIEKIIMSGNSISTFSHAFVHSKMNLKDVNLSNNKLTSFLPADTKSRKRGKGRLIRLDLSHNMIGEISFDDAENFTESSHSLTEGEGSQDRFSHDRSDSTASDKSAALFSGNELNSSTVSPRLSIEDLAAEANEEIKANPADWKVTFVPESEKEQVSTIAKEPKISKPLLRDRTSFADIHLRCPTVPLPHVSFLSLRLINASANRITSLEPFVPLLIYGDLQILILSINRIREIPKEFSGELMGNLTRLDLSYNCLSLDSIPPDSFTKMAKLECLCLNGNNFTRPSPSLLSLRIENKYLVDDESVPPTEIVPGKIFLGSLQSAQSLYVLKEMKITHIISVLRLCRPYYPEDFKYLNIEADDSADFDLMRHFPEVHQFMDEALESGGTVMVHCAAGISRSATLVISYIMKNQQIRFRDAYSYVRGKRSIVSPNSGFQKQLEIFERKINVKKGGCIVS</sequence>
<keyword evidence="3" id="KW-0677">Repeat</keyword>
<dbReference type="GO" id="GO:0004722">
    <property type="term" value="F:protein serine/threonine phosphatase activity"/>
    <property type="evidence" value="ECO:0007669"/>
    <property type="project" value="UniProtKB-EC"/>
</dbReference>
<dbReference type="EMBL" id="MDYQ01000046">
    <property type="protein sequence ID" value="PRP85384.1"/>
    <property type="molecule type" value="Genomic_DNA"/>
</dbReference>
<feature type="domain" description="Tyrosine specific protein phosphatases" evidence="10">
    <location>
        <begin position="538"/>
        <end position="595"/>
    </location>
</feature>
<evidence type="ECO:0000256" key="8">
    <source>
        <dbReference type="SAM" id="MobiDB-lite"/>
    </source>
</evidence>
<keyword evidence="5" id="KW-0904">Protein phosphatase</keyword>
<evidence type="ECO:0000256" key="6">
    <source>
        <dbReference type="ARBA" id="ARBA00047761"/>
    </source>
</evidence>
<comment type="catalytic activity">
    <reaction evidence="6">
        <text>O-phospho-L-seryl-[protein] + H2O = L-seryl-[protein] + phosphate</text>
        <dbReference type="Rhea" id="RHEA:20629"/>
        <dbReference type="Rhea" id="RHEA-COMP:9863"/>
        <dbReference type="Rhea" id="RHEA-COMP:11604"/>
        <dbReference type="ChEBI" id="CHEBI:15377"/>
        <dbReference type="ChEBI" id="CHEBI:29999"/>
        <dbReference type="ChEBI" id="CHEBI:43474"/>
        <dbReference type="ChEBI" id="CHEBI:83421"/>
        <dbReference type="EC" id="3.1.3.16"/>
    </reaction>
</comment>
<dbReference type="GO" id="GO:0005737">
    <property type="term" value="C:cytoplasm"/>
    <property type="evidence" value="ECO:0007669"/>
    <property type="project" value="TreeGrafter"/>
</dbReference>
<dbReference type="Pfam" id="PF13855">
    <property type="entry name" value="LRR_8"/>
    <property type="match status" value="1"/>
</dbReference>
<evidence type="ECO:0000256" key="2">
    <source>
        <dbReference type="ARBA" id="ARBA00022614"/>
    </source>
</evidence>
<evidence type="ECO:0000256" key="1">
    <source>
        <dbReference type="ARBA" id="ARBA00008601"/>
    </source>
</evidence>
<dbReference type="Gene3D" id="3.90.190.10">
    <property type="entry name" value="Protein tyrosine phosphatase superfamily"/>
    <property type="match status" value="1"/>
</dbReference>
<dbReference type="InParanoid" id="A0A2P6NN39"/>
<evidence type="ECO:0000259" key="9">
    <source>
        <dbReference type="PROSITE" id="PS50054"/>
    </source>
</evidence>
<dbReference type="PROSITE" id="PS51450">
    <property type="entry name" value="LRR"/>
    <property type="match status" value="1"/>
</dbReference>
<dbReference type="InterPro" id="IPR029021">
    <property type="entry name" value="Prot-tyrosine_phosphatase-like"/>
</dbReference>
<evidence type="ECO:0000256" key="4">
    <source>
        <dbReference type="ARBA" id="ARBA00022801"/>
    </source>
</evidence>
<dbReference type="InterPro" id="IPR000340">
    <property type="entry name" value="Dual-sp_phosphatase_cat-dom"/>
</dbReference>
<feature type="domain" description="Tyrosine-protein phosphatase" evidence="9">
    <location>
        <begin position="475"/>
        <end position="617"/>
    </location>
</feature>
<dbReference type="STRING" id="1890364.A0A2P6NN39"/>
<dbReference type="SMART" id="SM00369">
    <property type="entry name" value="LRR_TYP"/>
    <property type="match status" value="4"/>
</dbReference>
<keyword evidence="2" id="KW-0433">Leucine-rich repeat</keyword>
<evidence type="ECO:0000259" key="10">
    <source>
        <dbReference type="PROSITE" id="PS50056"/>
    </source>
</evidence>
<comment type="similarity">
    <text evidence="1">Belongs to the protein-tyrosine phosphatase family. Non-receptor class dual specificity subfamily.</text>
</comment>
<dbReference type="PROSITE" id="PS00383">
    <property type="entry name" value="TYR_PHOSPHATASE_1"/>
    <property type="match status" value="1"/>
</dbReference>
<comment type="caution">
    <text evidence="11">The sequence shown here is derived from an EMBL/GenBank/DDBJ whole genome shotgun (WGS) entry which is preliminary data.</text>
</comment>
<comment type="catalytic activity">
    <reaction evidence="7">
        <text>O-phospho-L-threonyl-[protein] + H2O = L-threonyl-[protein] + phosphate</text>
        <dbReference type="Rhea" id="RHEA:47004"/>
        <dbReference type="Rhea" id="RHEA-COMP:11060"/>
        <dbReference type="Rhea" id="RHEA-COMP:11605"/>
        <dbReference type="ChEBI" id="CHEBI:15377"/>
        <dbReference type="ChEBI" id="CHEBI:30013"/>
        <dbReference type="ChEBI" id="CHEBI:43474"/>
        <dbReference type="ChEBI" id="CHEBI:61977"/>
        <dbReference type="EC" id="3.1.3.16"/>
    </reaction>
</comment>
<dbReference type="AlphaFoldDB" id="A0A2P6NN39"/>
<evidence type="ECO:0000256" key="3">
    <source>
        <dbReference type="ARBA" id="ARBA00022737"/>
    </source>
</evidence>
<keyword evidence="4" id="KW-0378">Hydrolase</keyword>
<dbReference type="SUPFAM" id="SSF52058">
    <property type="entry name" value="L domain-like"/>
    <property type="match status" value="1"/>
</dbReference>
<dbReference type="GO" id="GO:0043409">
    <property type="term" value="P:negative regulation of MAPK cascade"/>
    <property type="evidence" value="ECO:0007669"/>
    <property type="project" value="TreeGrafter"/>
</dbReference>
<dbReference type="Pfam" id="PF00782">
    <property type="entry name" value="DSPc"/>
    <property type="match status" value="1"/>
</dbReference>
<dbReference type="FunFam" id="3.90.190.10:FF:000004">
    <property type="entry name" value="Protein phosphatase Slingshot homolog 2"/>
    <property type="match status" value="1"/>
</dbReference>
<evidence type="ECO:0000256" key="7">
    <source>
        <dbReference type="ARBA" id="ARBA00048336"/>
    </source>
</evidence>
<evidence type="ECO:0000313" key="12">
    <source>
        <dbReference type="Proteomes" id="UP000241769"/>
    </source>
</evidence>
<dbReference type="InterPro" id="IPR020422">
    <property type="entry name" value="TYR_PHOSPHATASE_DUAL_dom"/>
</dbReference>
<protein>
    <submittedName>
        <fullName evidence="11">Leucine-rich repeat-containing protein</fullName>
    </submittedName>
</protein>
<feature type="compositionally biased region" description="Basic and acidic residues" evidence="8">
    <location>
        <begin position="257"/>
        <end position="267"/>
    </location>
</feature>
<dbReference type="InterPro" id="IPR016130">
    <property type="entry name" value="Tyr_Pase_AS"/>
</dbReference>
<dbReference type="PROSITE" id="PS50056">
    <property type="entry name" value="TYR_PHOSPHATASE_2"/>
    <property type="match status" value="1"/>
</dbReference>
<reference evidence="11 12" key="1">
    <citation type="journal article" date="2018" name="Genome Biol. Evol.">
        <title>Multiple Roots of Fruiting Body Formation in Amoebozoa.</title>
        <authorList>
            <person name="Hillmann F."/>
            <person name="Forbes G."/>
            <person name="Novohradska S."/>
            <person name="Ferling I."/>
            <person name="Riege K."/>
            <person name="Groth M."/>
            <person name="Westermann M."/>
            <person name="Marz M."/>
            <person name="Spaller T."/>
            <person name="Winckler T."/>
            <person name="Schaap P."/>
            <person name="Glockner G."/>
        </authorList>
    </citation>
    <scope>NUCLEOTIDE SEQUENCE [LARGE SCALE GENOMIC DNA]</scope>
    <source>
        <strain evidence="11 12">Jena</strain>
    </source>
</reference>
<accession>A0A2P6NN39</accession>
<dbReference type="SUPFAM" id="SSF52799">
    <property type="entry name" value="(Phosphotyrosine protein) phosphatases II"/>
    <property type="match status" value="1"/>
</dbReference>
<proteinExistence type="inferred from homology"/>
<dbReference type="PROSITE" id="PS50054">
    <property type="entry name" value="TYR_PHOSPHATASE_DUAL"/>
    <property type="match status" value="1"/>
</dbReference>
<dbReference type="InterPro" id="IPR000387">
    <property type="entry name" value="Tyr_Pase_dom"/>
</dbReference>
<feature type="region of interest" description="Disordered" evidence="8">
    <location>
        <begin position="245"/>
        <end position="274"/>
    </location>
</feature>
<name>A0A2P6NN39_9EUKA</name>
<organism evidence="11 12">
    <name type="scientific">Planoprotostelium fungivorum</name>
    <dbReference type="NCBI Taxonomy" id="1890364"/>
    <lineage>
        <taxon>Eukaryota</taxon>
        <taxon>Amoebozoa</taxon>
        <taxon>Evosea</taxon>
        <taxon>Variosea</taxon>
        <taxon>Cavosteliida</taxon>
        <taxon>Cavosteliaceae</taxon>
        <taxon>Planoprotostelium</taxon>
    </lineage>
</organism>
<dbReference type="OrthoDB" id="21392at2759"/>